<evidence type="ECO:0000256" key="2">
    <source>
        <dbReference type="SAM" id="SignalP"/>
    </source>
</evidence>
<evidence type="ECO:0000313" key="4">
    <source>
        <dbReference type="Proteomes" id="UP001307849"/>
    </source>
</evidence>
<sequence length="659" mass="73160">MRSNLLLFTAIGFSTMAVARYLPEPVKDNGQKHLVKRQMENNPFSPKPIITIPQIPNIRITNDDEGEGREGEGGGTPRFSDTSDEGVLEPPSFRGVGLTHALDNVQLEDLENGPNAMSQSEYAELKRLEEEAEEPQRSPNLNVEPKSGEPEYEYASFIFEDDDDEVPVENSKPVCSTGGNRLIGPSPPPAFALQRRPDDLPKYNKHGVRMGFILNEGRFTNHGTEDVPPYWGPIQPGHIVAEEPEYLDDTDPVSPVSDPECLSGLGGVNNPGRQSVQSEDEEFFDVEEPTEEQERIIREDLQAQLQALANQDGAPAREADELDEFVADVDNLNDVEDEGSVSTGHKPGVGETPEDLVDFQLEDVEELFTGPTDPEAVDELLVNPLINTDAVQELIANPQINTEATDELPVNPQANTEATDELLFNPQINPEVSQELLVNPPTNTEASQEALPKTRPGINLATIANLDQSYFPRGASRPRRQGNAPVQVVREEEEEKSDPETLRVQARLKELYGIEPKKDARKERSKSPIRKFGEFVVSIPRKGVEAVYNKVTGRRRRNPAAKFESVQNEPPTIIQPNNIEDVIQPPAVIEGLDADNQPIILPVHKSADLEISTSGWNKPKTAGKDIYDVPGDIFGNIDMSQSLDEEEIMKSYYKRRLRK</sequence>
<evidence type="ECO:0000256" key="1">
    <source>
        <dbReference type="SAM" id="MobiDB-lite"/>
    </source>
</evidence>
<feature type="chain" id="PRO_5042838484" evidence="2">
    <location>
        <begin position="20"/>
        <end position="659"/>
    </location>
</feature>
<feature type="region of interest" description="Disordered" evidence="1">
    <location>
        <begin position="471"/>
        <end position="501"/>
    </location>
</feature>
<keyword evidence="2" id="KW-0732">Signal</keyword>
<feature type="region of interest" description="Disordered" evidence="1">
    <location>
        <begin position="127"/>
        <end position="149"/>
    </location>
</feature>
<gene>
    <name evidence="3" type="ORF">TWF506_006009</name>
</gene>
<proteinExistence type="predicted"/>
<feature type="region of interest" description="Disordered" evidence="1">
    <location>
        <begin position="56"/>
        <end position="95"/>
    </location>
</feature>
<dbReference type="EMBL" id="JAVHJM010000003">
    <property type="protein sequence ID" value="KAK6516098.1"/>
    <property type="molecule type" value="Genomic_DNA"/>
</dbReference>
<protein>
    <submittedName>
        <fullName evidence="3">Uncharacterized protein</fullName>
    </submittedName>
</protein>
<keyword evidence="4" id="KW-1185">Reference proteome</keyword>
<feature type="region of interest" description="Disordered" evidence="1">
    <location>
        <begin position="162"/>
        <end position="197"/>
    </location>
</feature>
<dbReference type="Proteomes" id="UP001307849">
    <property type="component" value="Unassembled WGS sequence"/>
</dbReference>
<organism evidence="3 4">
    <name type="scientific">Arthrobotrys conoides</name>
    <dbReference type="NCBI Taxonomy" id="74498"/>
    <lineage>
        <taxon>Eukaryota</taxon>
        <taxon>Fungi</taxon>
        <taxon>Dikarya</taxon>
        <taxon>Ascomycota</taxon>
        <taxon>Pezizomycotina</taxon>
        <taxon>Orbiliomycetes</taxon>
        <taxon>Orbiliales</taxon>
        <taxon>Orbiliaceae</taxon>
        <taxon>Arthrobotrys</taxon>
    </lineage>
</organism>
<feature type="signal peptide" evidence="2">
    <location>
        <begin position="1"/>
        <end position="19"/>
    </location>
</feature>
<dbReference type="AlphaFoldDB" id="A0AAN8NQ76"/>
<reference evidence="3 4" key="1">
    <citation type="submission" date="2019-10" db="EMBL/GenBank/DDBJ databases">
        <authorList>
            <person name="Palmer J.M."/>
        </authorList>
    </citation>
    <scope>NUCLEOTIDE SEQUENCE [LARGE SCALE GENOMIC DNA]</scope>
    <source>
        <strain evidence="3 4">TWF506</strain>
    </source>
</reference>
<accession>A0AAN8NQ76</accession>
<evidence type="ECO:0000313" key="3">
    <source>
        <dbReference type="EMBL" id="KAK6516098.1"/>
    </source>
</evidence>
<name>A0AAN8NQ76_9PEZI</name>
<comment type="caution">
    <text evidence="3">The sequence shown here is derived from an EMBL/GenBank/DDBJ whole genome shotgun (WGS) entry which is preliminary data.</text>
</comment>